<reference evidence="3" key="1">
    <citation type="journal article" date="2006" name="PLoS Biol.">
        <title>Macronuclear genome sequence of the ciliate Tetrahymena thermophila, a model eukaryote.</title>
        <authorList>
            <person name="Eisen J.A."/>
            <person name="Coyne R.S."/>
            <person name="Wu M."/>
            <person name="Wu D."/>
            <person name="Thiagarajan M."/>
            <person name="Wortman J.R."/>
            <person name="Badger J.H."/>
            <person name="Ren Q."/>
            <person name="Amedeo P."/>
            <person name="Jones K.M."/>
            <person name="Tallon L.J."/>
            <person name="Delcher A.L."/>
            <person name="Salzberg S.L."/>
            <person name="Silva J.C."/>
            <person name="Haas B.J."/>
            <person name="Majoros W.H."/>
            <person name="Farzad M."/>
            <person name="Carlton J.M."/>
            <person name="Smith R.K. Jr."/>
            <person name="Garg J."/>
            <person name="Pearlman R.E."/>
            <person name="Karrer K.M."/>
            <person name="Sun L."/>
            <person name="Manning G."/>
            <person name="Elde N.C."/>
            <person name="Turkewitz A.P."/>
            <person name="Asai D.J."/>
            <person name="Wilkes D.E."/>
            <person name="Wang Y."/>
            <person name="Cai H."/>
            <person name="Collins K."/>
            <person name="Stewart B.A."/>
            <person name="Lee S.R."/>
            <person name="Wilamowska K."/>
            <person name="Weinberg Z."/>
            <person name="Ruzzo W.L."/>
            <person name="Wloga D."/>
            <person name="Gaertig J."/>
            <person name="Frankel J."/>
            <person name="Tsao C.-C."/>
            <person name="Gorovsky M.A."/>
            <person name="Keeling P.J."/>
            <person name="Waller R.F."/>
            <person name="Patron N.J."/>
            <person name="Cherry J.M."/>
            <person name="Stover N.A."/>
            <person name="Krieger C.J."/>
            <person name="del Toro C."/>
            <person name="Ryder H.F."/>
            <person name="Williamson S.C."/>
            <person name="Barbeau R.A."/>
            <person name="Hamilton E.P."/>
            <person name="Orias E."/>
        </authorList>
    </citation>
    <scope>NUCLEOTIDE SEQUENCE [LARGE SCALE GENOMIC DNA]</scope>
    <source>
        <strain evidence="3">SB210</strain>
    </source>
</reference>
<dbReference type="KEGG" id="tet:TTHERM_00297120"/>
<feature type="transmembrane region" description="Helical" evidence="1">
    <location>
        <begin position="131"/>
        <end position="151"/>
    </location>
</feature>
<dbReference type="GeneID" id="7834525"/>
<keyword evidence="1" id="KW-0472">Membrane</keyword>
<keyword evidence="3" id="KW-1185">Reference proteome</keyword>
<dbReference type="RefSeq" id="XP_001013245.2">
    <property type="nucleotide sequence ID" value="XM_001013245.2"/>
</dbReference>
<protein>
    <submittedName>
        <fullName evidence="2">Transmembrane protein, putative</fullName>
    </submittedName>
</protein>
<evidence type="ECO:0000256" key="1">
    <source>
        <dbReference type="SAM" id="Phobius"/>
    </source>
</evidence>
<evidence type="ECO:0000313" key="3">
    <source>
        <dbReference type="Proteomes" id="UP000009168"/>
    </source>
</evidence>
<proteinExistence type="predicted"/>
<dbReference type="Proteomes" id="UP000009168">
    <property type="component" value="Unassembled WGS sequence"/>
</dbReference>
<sequence length="155" mass="17730">MSAAIPKISPLLGGVLLGGCGISLHSYMQHECTQKERNYLVDKMYSQPKDSIDRELILKQINYLENFDNNIISKYNVPIFISSLFGGLFFSKTFLGLVLSDLSLRILLSYKKNQTNYSQYELENSIEYKGLTYLELSIFAISATLPLKFLLRRKL</sequence>
<accession>I7MII3</accession>
<gene>
    <name evidence="2" type="ORF">TTHERM_00297120</name>
</gene>
<keyword evidence="1" id="KW-1133">Transmembrane helix</keyword>
<dbReference type="AlphaFoldDB" id="I7MII3"/>
<dbReference type="InParanoid" id="I7MII3"/>
<dbReference type="PROSITE" id="PS51257">
    <property type="entry name" value="PROKAR_LIPOPROTEIN"/>
    <property type="match status" value="1"/>
</dbReference>
<name>I7MII3_TETTS</name>
<keyword evidence="1 2" id="KW-0812">Transmembrane</keyword>
<organism evidence="2 3">
    <name type="scientific">Tetrahymena thermophila (strain SB210)</name>
    <dbReference type="NCBI Taxonomy" id="312017"/>
    <lineage>
        <taxon>Eukaryota</taxon>
        <taxon>Sar</taxon>
        <taxon>Alveolata</taxon>
        <taxon>Ciliophora</taxon>
        <taxon>Intramacronucleata</taxon>
        <taxon>Oligohymenophorea</taxon>
        <taxon>Hymenostomatida</taxon>
        <taxon>Tetrahymenina</taxon>
        <taxon>Tetrahymenidae</taxon>
        <taxon>Tetrahymena</taxon>
    </lineage>
</organism>
<dbReference type="EMBL" id="GG662740">
    <property type="protein sequence ID" value="EAR93000.2"/>
    <property type="molecule type" value="Genomic_DNA"/>
</dbReference>
<evidence type="ECO:0000313" key="2">
    <source>
        <dbReference type="EMBL" id="EAR93000.2"/>
    </source>
</evidence>
<feature type="transmembrane region" description="Helical" evidence="1">
    <location>
        <begin position="79"/>
        <end position="99"/>
    </location>
</feature>